<dbReference type="EMBL" id="CAXAMN010019779">
    <property type="protein sequence ID" value="CAK9054938.1"/>
    <property type="molecule type" value="Genomic_DNA"/>
</dbReference>
<evidence type="ECO:0000313" key="3">
    <source>
        <dbReference type="Proteomes" id="UP001642484"/>
    </source>
</evidence>
<proteinExistence type="predicted"/>
<dbReference type="Proteomes" id="UP001642484">
    <property type="component" value="Unassembled WGS sequence"/>
</dbReference>
<reference evidence="2 3" key="1">
    <citation type="submission" date="2024-02" db="EMBL/GenBank/DDBJ databases">
        <authorList>
            <person name="Chen Y."/>
            <person name="Shah S."/>
            <person name="Dougan E. K."/>
            <person name="Thang M."/>
            <person name="Chan C."/>
        </authorList>
    </citation>
    <scope>NUCLEOTIDE SEQUENCE [LARGE SCALE GENOMIC DNA]</scope>
</reference>
<sequence>MGSQCSDCKCPNPNEPAVVQLGRALPSDYVAKVISDFAPSEGPVVEKVISEVLALDGSIDLEDPEELAVDLGSTDPANHSCHADGASVASRSPDLASDDVVVIVVVVVMAPIFRSSNITHH</sequence>
<organism evidence="2 3">
    <name type="scientific">Durusdinium trenchii</name>
    <dbReference type="NCBI Taxonomy" id="1381693"/>
    <lineage>
        <taxon>Eukaryota</taxon>
        <taxon>Sar</taxon>
        <taxon>Alveolata</taxon>
        <taxon>Dinophyceae</taxon>
        <taxon>Suessiales</taxon>
        <taxon>Symbiodiniaceae</taxon>
        <taxon>Durusdinium</taxon>
    </lineage>
</organism>
<feature type="region of interest" description="Disordered" evidence="1">
    <location>
        <begin position="72"/>
        <end position="91"/>
    </location>
</feature>
<accession>A0ABP0MUP9</accession>
<protein>
    <recommendedName>
        <fullName evidence="4">CUE domain-containing protein</fullName>
    </recommendedName>
</protein>
<evidence type="ECO:0000256" key="1">
    <source>
        <dbReference type="SAM" id="MobiDB-lite"/>
    </source>
</evidence>
<name>A0ABP0MUP9_9DINO</name>
<evidence type="ECO:0008006" key="4">
    <source>
        <dbReference type="Google" id="ProtNLM"/>
    </source>
</evidence>
<gene>
    <name evidence="2" type="ORF">CCMP2556_LOCUS27404</name>
</gene>
<keyword evidence="3" id="KW-1185">Reference proteome</keyword>
<comment type="caution">
    <text evidence="2">The sequence shown here is derived from an EMBL/GenBank/DDBJ whole genome shotgun (WGS) entry which is preliminary data.</text>
</comment>
<evidence type="ECO:0000313" key="2">
    <source>
        <dbReference type="EMBL" id="CAK9054938.1"/>
    </source>
</evidence>